<dbReference type="Proteomes" id="UP001152888">
    <property type="component" value="Unassembled WGS sequence"/>
</dbReference>
<proteinExistence type="predicted"/>
<reference evidence="1" key="1">
    <citation type="submission" date="2022-03" db="EMBL/GenBank/DDBJ databases">
        <authorList>
            <person name="Sayadi A."/>
        </authorList>
    </citation>
    <scope>NUCLEOTIDE SEQUENCE</scope>
</reference>
<organism evidence="1 2">
    <name type="scientific">Acanthoscelides obtectus</name>
    <name type="common">Bean weevil</name>
    <name type="synonym">Bruchus obtectus</name>
    <dbReference type="NCBI Taxonomy" id="200917"/>
    <lineage>
        <taxon>Eukaryota</taxon>
        <taxon>Metazoa</taxon>
        <taxon>Ecdysozoa</taxon>
        <taxon>Arthropoda</taxon>
        <taxon>Hexapoda</taxon>
        <taxon>Insecta</taxon>
        <taxon>Pterygota</taxon>
        <taxon>Neoptera</taxon>
        <taxon>Endopterygota</taxon>
        <taxon>Coleoptera</taxon>
        <taxon>Polyphaga</taxon>
        <taxon>Cucujiformia</taxon>
        <taxon>Chrysomeloidea</taxon>
        <taxon>Chrysomelidae</taxon>
        <taxon>Bruchinae</taxon>
        <taxon>Bruchini</taxon>
        <taxon>Acanthoscelides</taxon>
    </lineage>
</organism>
<evidence type="ECO:0000313" key="1">
    <source>
        <dbReference type="EMBL" id="CAH1975242.1"/>
    </source>
</evidence>
<dbReference type="EMBL" id="CAKOFQ010006834">
    <property type="protein sequence ID" value="CAH1975242.1"/>
    <property type="molecule type" value="Genomic_DNA"/>
</dbReference>
<sequence>MGLTWYLLGHHKPEIQLKEKQDAMASGVKNLAQSAEHLKSVGAGEREEDDTEWQEGLRDIECEMGSELPSCGKS</sequence>
<protein>
    <submittedName>
        <fullName evidence="1">Uncharacterized protein</fullName>
    </submittedName>
</protein>
<name>A0A9P0KJK4_ACAOB</name>
<keyword evidence="2" id="KW-1185">Reference proteome</keyword>
<comment type="caution">
    <text evidence="1">The sequence shown here is derived from an EMBL/GenBank/DDBJ whole genome shotgun (WGS) entry which is preliminary data.</text>
</comment>
<evidence type="ECO:0000313" key="2">
    <source>
        <dbReference type="Proteomes" id="UP001152888"/>
    </source>
</evidence>
<accession>A0A9P0KJK4</accession>
<dbReference type="AlphaFoldDB" id="A0A9P0KJK4"/>
<gene>
    <name evidence="1" type="ORF">ACAOBT_LOCUS11523</name>
</gene>